<dbReference type="RefSeq" id="XP_053021367.1">
    <property type="nucleotide sequence ID" value="XM_053170147.1"/>
</dbReference>
<feature type="compositionally biased region" description="Low complexity" evidence="1">
    <location>
        <begin position="261"/>
        <end position="272"/>
    </location>
</feature>
<feature type="compositionally biased region" description="Low complexity" evidence="1">
    <location>
        <begin position="215"/>
        <end position="225"/>
    </location>
</feature>
<dbReference type="GeneID" id="77811042"/>
<feature type="compositionally biased region" description="Low complexity" evidence="1">
    <location>
        <begin position="304"/>
        <end position="327"/>
    </location>
</feature>
<gene>
    <name evidence="2" type="ORF">PtA15_6A441</name>
</gene>
<dbReference type="EMBL" id="CP110426">
    <property type="protein sequence ID" value="WAQ85812.1"/>
    <property type="molecule type" value="Genomic_DNA"/>
</dbReference>
<keyword evidence="3" id="KW-1185">Reference proteome</keyword>
<feature type="compositionally biased region" description="Low complexity" evidence="1">
    <location>
        <begin position="138"/>
        <end position="148"/>
    </location>
</feature>
<name>A0ABY7CSV8_9BASI</name>
<feature type="compositionally biased region" description="Pro residues" evidence="1">
    <location>
        <begin position="90"/>
        <end position="107"/>
    </location>
</feature>
<accession>A0ABY7CSV8</accession>
<dbReference type="Proteomes" id="UP001164743">
    <property type="component" value="Chromosome 6A"/>
</dbReference>
<feature type="compositionally biased region" description="Polar residues" evidence="1">
    <location>
        <begin position="231"/>
        <end position="242"/>
    </location>
</feature>
<sequence>MSQARRQPAGRRPRPSTARALKPTPNAQLPSPPSSSSPPARSTTMAAPADQPAELSTARLLKPKQPSRRLVGMKERNERIFASINASLNPAPPTHPPEPALPPPPPSTSSSSSTSSANLNLPHHHTTRSGLIPFAKGSSPSPRKISSSTAKASLLDPESTSEDDEQKYGSVRHKRTTPLKPTTPERATVIHEHASSSSTVHHPADISHRNSRTCSESVSMHTSSSRRSDSFQKTLRNASSISEIVARPPPEISPPRPPPSQHASQSPQSHQSVSRRHRPGLPDHFVQQRHPDQLRRLDLHTSLSPRSNPIRPSTTTTTTTRPQDSSRASYRHSDTFSTGPDHRLNGVESALSRYDGHHHHHHVHGSVTRHQSVRNKHASWSALDDVGGDLVRSQSVLGGGRPQHFPPSHP</sequence>
<feature type="region of interest" description="Disordered" evidence="1">
    <location>
        <begin position="1"/>
        <end position="346"/>
    </location>
</feature>
<evidence type="ECO:0000313" key="3">
    <source>
        <dbReference type="Proteomes" id="UP001164743"/>
    </source>
</evidence>
<organism evidence="2 3">
    <name type="scientific">Puccinia triticina</name>
    <dbReference type="NCBI Taxonomy" id="208348"/>
    <lineage>
        <taxon>Eukaryota</taxon>
        <taxon>Fungi</taxon>
        <taxon>Dikarya</taxon>
        <taxon>Basidiomycota</taxon>
        <taxon>Pucciniomycotina</taxon>
        <taxon>Pucciniomycetes</taxon>
        <taxon>Pucciniales</taxon>
        <taxon>Pucciniaceae</taxon>
        <taxon>Puccinia</taxon>
    </lineage>
</organism>
<protein>
    <recommendedName>
        <fullName evidence="4">Shugoshin C-terminal domain-containing protein</fullName>
    </recommendedName>
</protein>
<evidence type="ECO:0000313" key="2">
    <source>
        <dbReference type="EMBL" id="WAQ85812.1"/>
    </source>
</evidence>
<evidence type="ECO:0008006" key="4">
    <source>
        <dbReference type="Google" id="ProtNLM"/>
    </source>
</evidence>
<reference evidence="2" key="1">
    <citation type="submission" date="2022-10" db="EMBL/GenBank/DDBJ databases">
        <title>Puccinia triticina Genome sequencing and assembly.</title>
        <authorList>
            <person name="Li C."/>
        </authorList>
    </citation>
    <scope>NUCLEOTIDE SEQUENCE</scope>
    <source>
        <strain evidence="2">Pt15</strain>
    </source>
</reference>
<proteinExistence type="predicted"/>
<evidence type="ECO:0000256" key="1">
    <source>
        <dbReference type="SAM" id="MobiDB-lite"/>
    </source>
</evidence>
<feature type="compositionally biased region" description="Pro residues" evidence="1">
    <location>
        <begin position="247"/>
        <end position="260"/>
    </location>
</feature>
<feature type="compositionally biased region" description="Basic and acidic residues" evidence="1">
    <location>
        <begin position="289"/>
        <end position="299"/>
    </location>
</feature>
<feature type="compositionally biased region" description="Low complexity" evidence="1">
    <location>
        <begin position="108"/>
        <end position="121"/>
    </location>
</feature>